<evidence type="ECO:0000256" key="2">
    <source>
        <dbReference type="ARBA" id="ARBA00005383"/>
    </source>
</evidence>
<keyword evidence="14" id="KW-1185">Reference proteome</keyword>
<dbReference type="PROSITE" id="PS51466">
    <property type="entry name" value="PINIT"/>
    <property type="match status" value="1"/>
</dbReference>
<evidence type="ECO:0000313" key="13">
    <source>
        <dbReference type="EMBL" id="CEJ87674.1"/>
    </source>
</evidence>
<dbReference type="PROSITE" id="PS51044">
    <property type="entry name" value="ZF_SP_RING"/>
    <property type="match status" value="1"/>
</dbReference>
<feature type="domain" description="SAP" evidence="10">
    <location>
        <begin position="25"/>
        <end position="59"/>
    </location>
</feature>
<dbReference type="InterPro" id="IPR038654">
    <property type="entry name" value="PINIT_sf"/>
</dbReference>
<dbReference type="STRING" id="1531966.A0A0A1TGF1"/>
<evidence type="ECO:0000313" key="14">
    <source>
        <dbReference type="Proteomes" id="UP000039046"/>
    </source>
</evidence>
<accession>A0A0A1TGF1</accession>
<dbReference type="EMBL" id="CDHN01000002">
    <property type="protein sequence ID" value="CEJ87674.1"/>
    <property type="molecule type" value="Genomic_DNA"/>
</dbReference>
<evidence type="ECO:0000259" key="11">
    <source>
        <dbReference type="PROSITE" id="PS51044"/>
    </source>
</evidence>
<dbReference type="InterPro" id="IPR003034">
    <property type="entry name" value="SAP_dom"/>
</dbReference>
<evidence type="ECO:0000256" key="8">
    <source>
        <dbReference type="PROSITE-ProRule" id="PRU00452"/>
    </source>
</evidence>
<dbReference type="PROSITE" id="PS50800">
    <property type="entry name" value="SAP"/>
    <property type="match status" value="1"/>
</dbReference>
<dbReference type="PANTHER" id="PTHR10782">
    <property type="entry name" value="ZINC FINGER MIZ DOMAIN-CONTAINING PROTEIN"/>
    <property type="match status" value="1"/>
</dbReference>
<dbReference type="CDD" id="cd16792">
    <property type="entry name" value="SP-RING_Siz-like"/>
    <property type="match status" value="1"/>
</dbReference>
<dbReference type="UniPathway" id="UPA00886"/>
<evidence type="ECO:0000256" key="3">
    <source>
        <dbReference type="ARBA" id="ARBA00022679"/>
    </source>
</evidence>
<sequence>MNDQAGTMIAIPRQDVSSLMRQVQSSQLFNRQLASICQVNGLRSTGVKAELQHRIVDLIQETANANDISRFYQVRQSVLNALAQRSPAKNATARANHAATPLNSMVNMNHAMPTYPTSFPFDPLGSTSNGQHRPRPHMTNSLPLTFKSSPFYRVENPIGNVKICEVMTQHRNTIHWTINMSEYSSLAQCVNNPAYKVLLFCASDVSGVQDVAFPHQSELRINGAEFKANLRGLKNKPGSTRPVDITSAMRLRPNYKNDIDFTYALTNKKFYLLINVCQISTVAELAETVKTRRRIPKESVIAELNKKAQDPDVVATAQVLSLKCPLSYMRLDVPCRGMGCTHIQCFDATSYLQLQEQGPQWLCPICSKSAPFEQLAVDEYVKDILENTPKSLEAVTIEPDGKWVMKAEEDEALPSRPAATNALYGVDDDDDDDFEISEISFIPGRSFDSPRRLASASGTPTSQASRTNGNANNKRPAPVIDLTLSSDDEDEPPRPAKRQNSATSGFTPTAFSFPSPSVHMTLNGPPNGFAS</sequence>
<dbReference type="Gene3D" id="2.60.120.780">
    <property type="entry name" value="PINIT domain"/>
    <property type="match status" value="1"/>
</dbReference>
<dbReference type="Pfam" id="PF02891">
    <property type="entry name" value="zf-MIZ"/>
    <property type="match status" value="1"/>
</dbReference>
<feature type="compositionally biased region" description="Polar residues" evidence="9">
    <location>
        <begin position="456"/>
        <end position="473"/>
    </location>
</feature>
<dbReference type="PANTHER" id="PTHR10782:SF4">
    <property type="entry name" value="TONALLI, ISOFORM E"/>
    <property type="match status" value="1"/>
</dbReference>
<keyword evidence="5 8" id="KW-0863">Zinc-finger</keyword>
<dbReference type="Gene3D" id="3.30.40.10">
    <property type="entry name" value="Zinc/RING finger domain, C3HC4 (zinc finger)"/>
    <property type="match status" value="1"/>
</dbReference>
<dbReference type="Pfam" id="PF14324">
    <property type="entry name" value="PINIT"/>
    <property type="match status" value="1"/>
</dbReference>
<reference evidence="13 14" key="1">
    <citation type="journal article" date="2015" name="Genome Announc.">
        <title>Draft Genome Sequence and Gene Annotation of the Entomopathogenic Fungus Verticillium hemipterigenum.</title>
        <authorList>
            <person name="Horn F."/>
            <person name="Habel A."/>
            <person name="Scharf D.H."/>
            <person name="Dworschak J."/>
            <person name="Brakhage A.A."/>
            <person name="Guthke R."/>
            <person name="Hertweck C."/>
            <person name="Linde J."/>
        </authorList>
    </citation>
    <scope>NUCLEOTIDE SEQUENCE [LARGE SCALE GENOMIC DNA]</scope>
</reference>
<evidence type="ECO:0000256" key="6">
    <source>
        <dbReference type="ARBA" id="ARBA00022786"/>
    </source>
</evidence>
<feature type="compositionally biased region" description="Polar residues" evidence="9">
    <location>
        <begin position="498"/>
        <end position="520"/>
    </location>
</feature>
<evidence type="ECO:0000256" key="1">
    <source>
        <dbReference type="ARBA" id="ARBA00004718"/>
    </source>
</evidence>
<dbReference type="GO" id="GO:0008270">
    <property type="term" value="F:zinc ion binding"/>
    <property type="evidence" value="ECO:0007669"/>
    <property type="project" value="UniProtKB-KW"/>
</dbReference>
<evidence type="ECO:0000256" key="4">
    <source>
        <dbReference type="ARBA" id="ARBA00022723"/>
    </source>
</evidence>
<dbReference type="Proteomes" id="UP000039046">
    <property type="component" value="Unassembled WGS sequence"/>
</dbReference>
<organism evidence="13 14">
    <name type="scientific">[Torrubiella] hemipterigena</name>
    <dbReference type="NCBI Taxonomy" id="1531966"/>
    <lineage>
        <taxon>Eukaryota</taxon>
        <taxon>Fungi</taxon>
        <taxon>Dikarya</taxon>
        <taxon>Ascomycota</taxon>
        <taxon>Pezizomycotina</taxon>
        <taxon>Sordariomycetes</taxon>
        <taxon>Hypocreomycetidae</taxon>
        <taxon>Hypocreales</taxon>
        <taxon>Clavicipitaceae</taxon>
        <taxon>Clavicipitaceae incertae sedis</taxon>
        <taxon>'Torrubiella' clade</taxon>
    </lineage>
</organism>
<name>A0A0A1TGF1_9HYPO</name>
<dbReference type="GO" id="GO:0061665">
    <property type="term" value="F:SUMO ligase activity"/>
    <property type="evidence" value="ECO:0007669"/>
    <property type="project" value="TreeGrafter"/>
</dbReference>
<keyword evidence="7" id="KW-0862">Zinc</keyword>
<dbReference type="AlphaFoldDB" id="A0A0A1TGF1"/>
<dbReference type="InterPro" id="IPR004181">
    <property type="entry name" value="Znf_MIZ"/>
</dbReference>
<keyword evidence="6" id="KW-0833">Ubl conjugation pathway</keyword>
<evidence type="ECO:0000259" key="10">
    <source>
        <dbReference type="PROSITE" id="PS50800"/>
    </source>
</evidence>
<keyword evidence="4" id="KW-0479">Metal-binding</keyword>
<evidence type="ECO:0000256" key="9">
    <source>
        <dbReference type="SAM" id="MobiDB-lite"/>
    </source>
</evidence>
<feature type="region of interest" description="Disordered" evidence="9">
    <location>
        <begin position="447"/>
        <end position="531"/>
    </location>
</feature>
<dbReference type="GO" id="GO:0016925">
    <property type="term" value="P:protein sumoylation"/>
    <property type="evidence" value="ECO:0007669"/>
    <property type="project" value="UniProtKB-UniPathway"/>
</dbReference>
<dbReference type="InterPro" id="IPR023321">
    <property type="entry name" value="PINIT"/>
</dbReference>
<gene>
    <name evidence="13" type="ORF">VHEMI04478</name>
</gene>
<evidence type="ECO:0000256" key="5">
    <source>
        <dbReference type="ARBA" id="ARBA00022771"/>
    </source>
</evidence>
<comment type="pathway">
    <text evidence="1">Protein modification; protein sumoylation.</text>
</comment>
<evidence type="ECO:0000256" key="7">
    <source>
        <dbReference type="ARBA" id="ARBA00022833"/>
    </source>
</evidence>
<dbReference type="InterPro" id="IPR013083">
    <property type="entry name" value="Znf_RING/FYVE/PHD"/>
</dbReference>
<evidence type="ECO:0000259" key="12">
    <source>
        <dbReference type="PROSITE" id="PS51466"/>
    </source>
</evidence>
<keyword evidence="3" id="KW-0808">Transferase</keyword>
<feature type="domain" description="SP-RING-type" evidence="11">
    <location>
        <begin position="309"/>
        <end position="390"/>
    </location>
</feature>
<dbReference type="InterPro" id="IPR031141">
    <property type="entry name" value="SIZ1/2_SP-RING"/>
</dbReference>
<feature type="domain" description="PINIT" evidence="12">
    <location>
        <begin position="131"/>
        <end position="280"/>
    </location>
</feature>
<comment type="similarity">
    <text evidence="2">Belongs to the PIAS family.</text>
</comment>
<proteinExistence type="inferred from homology"/>
<protein>
    <submittedName>
        <fullName evidence="13">Uncharacterized protein</fullName>
    </submittedName>
</protein>
<dbReference type="GO" id="GO:0000785">
    <property type="term" value="C:chromatin"/>
    <property type="evidence" value="ECO:0007669"/>
    <property type="project" value="TreeGrafter"/>
</dbReference>